<dbReference type="PRINTS" id="PR00010">
    <property type="entry name" value="EGFBLOOD"/>
</dbReference>
<organism evidence="9 10">
    <name type="scientific">Branchiostoma floridae</name>
    <name type="common">Florida lancelet</name>
    <name type="synonym">Amphioxus</name>
    <dbReference type="NCBI Taxonomy" id="7739"/>
    <lineage>
        <taxon>Eukaryota</taxon>
        <taxon>Metazoa</taxon>
        <taxon>Chordata</taxon>
        <taxon>Cephalochordata</taxon>
        <taxon>Leptocardii</taxon>
        <taxon>Amphioxiformes</taxon>
        <taxon>Branchiostomatidae</taxon>
        <taxon>Branchiostoma</taxon>
    </lineage>
</organism>
<dbReference type="GO" id="GO:0005509">
    <property type="term" value="F:calcium ion binding"/>
    <property type="evidence" value="ECO:0007669"/>
    <property type="project" value="InterPro"/>
</dbReference>
<name>A0A9J7N5R5_BRAFL</name>
<keyword evidence="4 6" id="KW-1015">Disulfide bond</keyword>
<reference evidence="10" key="2">
    <citation type="submission" date="2025-08" db="UniProtKB">
        <authorList>
            <consortium name="RefSeq"/>
        </authorList>
    </citation>
    <scope>IDENTIFICATION</scope>
    <source>
        <strain evidence="10">S238N-H82</strain>
        <tissue evidence="10">Testes</tissue>
    </source>
</reference>
<keyword evidence="9" id="KW-1185">Reference proteome</keyword>
<dbReference type="PROSITE" id="PS01186">
    <property type="entry name" value="EGF_2"/>
    <property type="match status" value="2"/>
</dbReference>
<protein>
    <submittedName>
        <fullName evidence="10">Sushi, nidogen and EGF-like domain-containing protein 1</fullName>
    </submittedName>
</protein>
<dbReference type="PROSITE" id="PS50041">
    <property type="entry name" value="C_TYPE_LECTIN_2"/>
    <property type="match status" value="1"/>
</dbReference>
<keyword evidence="2" id="KW-0732">Signal</keyword>
<feature type="domain" description="EGF-like" evidence="7">
    <location>
        <begin position="282"/>
        <end position="318"/>
    </location>
</feature>
<evidence type="ECO:0000256" key="5">
    <source>
        <dbReference type="ARBA" id="ARBA00023180"/>
    </source>
</evidence>
<feature type="domain" description="C-type lectin" evidence="8">
    <location>
        <begin position="125"/>
        <end position="242"/>
    </location>
</feature>
<dbReference type="Pfam" id="PF00008">
    <property type="entry name" value="EGF"/>
    <property type="match status" value="1"/>
</dbReference>
<dbReference type="InterPro" id="IPR016186">
    <property type="entry name" value="C-type_lectin-like/link_sf"/>
</dbReference>
<dbReference type="RefSeq" id="XP_035694322.1">
    <property type="nucleotide sequence ID" value="XM_035838429.1"/>
</dbReference>
<dbReference type="CDD" id="cd00037">
    <property type="entry name" value="CLECT"/>
    <property type="match status" value="1"/>
</dbReference>
<dbReference type="FunFam" id="2.10.25.10:FF:000122">
    <property type="entry name" value="Protein crumbs homolog 2"/>
    <property type="match status" value="1"/>
</dbReference>
<gene>
    <name evidence="10" type="primary">LOC118428386</name>
</gene>
<dbReference type="GeneID" id="118428386"/>
<reference evidence="9" key="1">
    <citation type="journal article" date="2020" name="Nat. Ecol. Evol.">
        <title>Deeply conserved synteny resolves early events in vertebrate evolution.</title>
        <authorList>
            <person name="Simakov O."/>
            <person name="Marletaz F."/>
            <person name="Yue J.X."/>
            <person name="O'Connell B."/>
            <person name="Jenkins J."/>
            <person name="Brandt A."/>
            <person name="Calef R."/>
            <person name="Tung C.H."/>
            <person name="Huang T.K."/>
            <person name="Schmutz J."/>
            <person name="Satoh N."/>
            <person name="Yu J.K."/>
            <person name="Putnam N.H."/>
            <person name="Green R.E."/>
            <person name="Rokhsar D.S."/>
        </authorList>
    </citation>
    <scope>NUCLEOTIDE SEQUENCE [LARGE SCALE GENOMIC DNA]</scope>
    <source>
        <strain evidence="9">S238N-H82</strain>
    </source>
</reference>
<keyword evidence="5" id="KW-0325">Glycoprotein</keyword>
<dbReference type="FunFam" id="3.10.100.10:FF:000107">
    <property type="entry name" value="Uncharacterized protein"/>
    <property type="match status" value="1"/>
</dbReference>
<evidence type="ECO:0000259" key="8">
    <source>
        <dbReference type="PROSITE" id="PS50041"/>
    </source>
</evidence>
<feature type="disulfide bond" evidence="6">
    <location>
        <begin position="270"/>
        <end position="279"/>
    </location>
</feature>
<sequence length="321" mass="34626">MDGFDVVNDYCREMCGHCEFATPGDPNACCAGQICYNGGYLDETTCQCVCPAGLSGKDCIGDVEMTTSPVEMPTRPVEMPTSFPTTMAYESDICYFGGEHVHLNQTDACVCPEGIGGRHCEIVSFPGGCYLFSSDAVSHPDAQRACSTMNGHLVDVKNEHQQNIIADGIAATTNATYWLGQKLQPLYTLTYSDGSTAPAPFQSTSQRPSPCDMCVFMDSSQSSSDYLTNTVSCMEYHNYVCESESKPCEPNDCQNGGNCTSCFGASICDCPDGFDGMFCEIYVDECDSNPCQHGGTCHDRINSYVCHCQSGYTGDNCETGV</sequence>
<dbReference type="InterPro" id="IPR001881">
    <property type="entry name" value="EGF-like_Ca-bd_dom"/>
</dbReference>
<evidence type="ECO:0000256" key="1">
    <source>
        <dbReference type="ARBA" id="ARBA00022536"/>
    </source>
</evidence>
<dbReference type="Gene3D" id="3.10.100.10">
    <property type="entry name" value="Mannose-Binding Protein A, subunit A"/>
    <property type="match status" value="1"/>
</dbReference>
<accession>A0A9J7N5R5</accession>
<dbReference type="SMART" id="SM00181">
    <property type="entry name" value="EGF"/>
    <property type="match status" value="3"/>
</dbReference>
<dbReference type="Pfam" id="PF00059">
    <property type="entry name" value="Lectin_C"/>
    <property type="match status" value="1"/>
</dbReference>
<dbReference type="PROSITE" id="PS00022">
    <property type="entry name" value="EGF_1"/>
    <property type="match status" value="2"/>
</dbReference>
<proteinExistence type="predicted"/>
<dbReference type="SUPFAM" id="SSF56436">
    <property type="entry name" value="C-type lectin-like"/>
    <property type="match status" value="1"/>
</dbReference>
<dbReference type="AlphaFoldDB" id="A0A9J7N5R5"/>
<dbReference type="InterPro" id="IPR000742">
    <property type="entry name" value="EGF"/>
</dbReference>
<dbReference type="SMART" id="SM00179">
    <property type="entry name" value="EGF_CA"/>
    <property type="match status" value="1"/>
</dbReference>
<evidence type="ECO:0000256" key="6">
    <source>
        <dbReference type="PROSITE-ProRule" id="PRU00076"/>
    </source>
</evidence>
<dbReference type="SMART" id="SM00034">
    <property type="entry name" value="CLECT"/>
    <property type="match status" value="1"/>
</dbReference>
<feature type="domain" description="EGF-like" evidence="7">
    <location>
        <begin position="244"/>
        <end position="280"/>
    </location>
</feature>
<comment type="caution">
    <text evidence="6">Lacks conserved residue(s) required for the propagation of feature annotation.</text>
</comment>
<dbReference type="PANTHER" id="PTHR12916">
    <property type="entry name" value="CYTOCHROME C OXIDASE POLYPEPTIDE VIC-2"/>
    <property type="match status" value="1"/>
</dbReference>
<evidence type="ECO:0000259" key="7">
    <source>
        <dbReference type="PROSITE" id="PS50026"/>
    </source>
</evidence>
<dbReference type="KEGG" id="bfo:118428386"/>
<keyword evidence="1 6" id="KW-0245">EGF-like domain</keyword>
<dbReference type="InterPro" id="IPR016187">
    <property type="entry name" value="CTDL_fold"/>
</dbReference>
<evidence type="ECO:0000256" key="3">
    <source>
        <dbReference type="ARBA" id="ARBA00022737"/>
    </source>
</evidence>
<dbReference type="InterPro" id="IPR000152">
    <property type="entry name" value="EGF-type_Asp/Asn_hydroxyl_site"/>
</dbReference>
<dbReference type="CDD" id="cd00054">
    <property type="entry name" value="EGF_CA"/>
    <property type="match status" value="1"/>
</dbReference>
<dbReference type="PROSITE" id="PS00010">
    <property type="entry name" value="ASX_HYDROXYL"/>
    <property type="match status" value="1"/>
</dbReference>
<evidence type="ECO:0000313" key="9">
    <source>
        <dbReference type="Proteomes" id="UP000001554"/>
    </source>
</evidence>
<dbReference type="Gene3D" id="2.10.25.10">
    <property type="entry name" value="Laminin"/>
    <property type="match status" value="2"/>
</dbReference>
<keyword evidence="3" id="KW-0677">Repeat</keyword>
<evidence type="ECO:0000313" key="10">
    <source>
        <dbReference type="RefSeq" id="XP_035694322.1"/>
    </source>
</evidence>
<dbReference type="PANTHER" id="PTHR12916:SF9">
    <property type="entry name" value="NEUROGENIC LOCUS NOTCH HOMOLOG PROTEIN 1-RELATED"/>
    <property type="match status" value="1"/>
</dbReference>
<feature type="disulfide bond" evidence="6">
    <location>
        <begin position="308"/>
        <end position="317"/>
    </location>
</feature>
<dbReference type="Proteomes" id="UP000001554">
    <property type="component" value="Chromosome 13"/>
</dbReference>
<dbReference type="PROSITE" id="PS50026">
    <property type="entry name" value="EGF_3"/>
    <property type="match status" value="2"/>
</dbReference>
<dbReference type="OrthoDB" id="6516201at2759"/>
<evidence type="ECO:0000256" key="2">
    <source>
        <dbReference type="ARBA" id="ARBA00022729"/>
    </source>
</evidence>
<evidence type="ECO:0000256" key="4">
    <source>
        <dbReference type="ARBA" id="ARBA00023157"/>
    </source>
</evidence>
<dbReference type="SUPFAM" id="SSF57196">
    <property type="entry name" value="EGF/Laminin"/>
    <property type="match status" value="2"/>
</dbReference>
<dbReference type="InterPro" id="IPR001304">
    <property type="entry name" value="C-type_lectin-like"/>
</dbReference>